<evidence type="ECO:0000259" key="2">
    <source>
        <dbReference type="SMART" id="SM00737"/>
    </source>
</evidence>
<evidence type="ECO:0000256" key="1">
    <source>
        <dbReference type="SAM" id="SignalP"/>
    </source>
</evidence>
<feature type="domain" description="MD-2-related lipid-recognition" evidence="2">
    <location>
        <begin position="21"/>
        <end position="102"/>
    </location>
</feature>
<gene>
    <name evidence="3" type="ORF">CRG98_006277</name>
</gene>
<dbReference type="InterPro" id="IPR003172">
    <property type="entry name" value="ML_dom"/>
</dbReference>
<dbReference type="InterPro" id="IPR014756">
    <property type="entry name" value="Ig_E-set"/>
</dbReference>
<proteinExistence type="predicted"/>
<dbReference type="SUPFAM" id="SSF81296">
    <property type="entry name" value="E set domains"/>
    <property type="match status" value="1"/>
</dbReference>
<reference evidence="3 4" key="1">
    <citation type="submission" date="2017-11" db="EMBL/GenBank/DDBJ databases">
        <title>De-novo sequencing of pomegranate (Punica granatum L.) genome.</title>
        <authorList>
            <person name="Akparov Z."/>
            <person name="Amiraslanov A."/>
            <person name="Hajiyeva S."/>
            <person name="Abbasov M."/>
            <person name="Kaur K."/>
            <person name="Hamwieh A."/>
            <person name="Solovyev V."/>
            <person name="Salamov A."/>
            <person name="Braich B."/>
            <person name="Kosarev P."/>
            <person name="Mahmoud A."/>
            <person name="Hajiyev E."/>
            <person name="Babayeva S."/>
            <person name="Izzatullayeva V."/>
            <person name="Mammadov A."/>
            <person name="Mammadov A."/>
            <person name="Sharifova S."/>
            <person name="Ojaghi J."/>
            <person name="Eynullazada K."/>
            <person name="Bayramov B."/>
            <person name="Abdulazimova A."/>
            <person name="Shahmuradov I."/>
        </authorList>
    </citation>
    <scope>NUCLEOTIDE SEQUENCE [LARGE SCALE GENOMIC DNA]</scope>
    <source>
        <strain evidence="4">cv. AG2017</strain>
        <tissue evidence="3">Leaf</tissue>
    </source>
</reference>
<protein>
    <recommendedName>
        <fullName evidence="2">MD-2-related lipid-recognition domain-containing protein</fullName>
    </recommendedName>
</protein>
<dbReference type="AlphaFoldDB" id="A0A2I0KXY8"/>
<dbReference type="Pfam" id="PF02221">
    <property type="entry name" value="E1_DerP2_DerF2"/>
    <property type="match status" value="1"/>
</dbReference>
<dbReference type="GO" id="GO:0032934">
    <property type="term" value="F:sterol binding"/>
    <property type="evidence" value="ECO:0007669"/>
    <property type="project" value="InterPro"/>
</dbReference>
<dbReference type="PANTHER" id="PTHR11306:SF64">
    <property type="entry name" value="LEGUMINOSIN GROUP578 SECRETED PEPTIDE"/>
    <property type="match status" value="1"/>
</dbReference>
<dbReference type="GO" id="GO:0015918">
    <property type="term" value="P:sterol transport"/>
    <property type="evidence" value="ECO:0007669"/>
    <property type="project" value="InterPro"/>
</dbReference>
<dbReference type="Gene3D" id="2.60.40.770">
    <property type="match status" value="1"/>
</dbReference>
<dbReference type="SMART" id="SM00737">
    <property type="entry name" value="ML"/>
    <property type="match status" value="1"/>
</dbReference>
<dbReference type="EMBL" id="PGOL01000277">
    <property type="protein sequence ID" value="PKI73339.1"/>
    <property type="molecule type" value="Genomic_DNA"/>
</dbReference>
<dbReference type="PANTHER" id="PTHR11306">
    <property type="entry name" value="NIEMANN PICK TYPE C2 PROTEIN NPC2-RELATED"/>
    <property type="match status" value="1"/>
</dbReference>
<keyword evidence="4" id="KW-1185">Reference proteome</keyword>
<evidence type="ECO:0000313" key="3">
    <source>
        <dbReference type="EMBL" id="PKI73339.1"/>
    </source>
</evidence>
<accession>A0A2I0KXY8</accession>
<comment type="caution">
    <text evidence="3">The sequence shown here is derived from an EMBL/GenBank/DDBJ whole genome shotgun (WGS) entry which is preliminary data.</text>
</comment>
<feature type="signal peptide" evidence="1">
    <location>
        <begin position="1"/>
        <end position="18"/>
    </location>
</feature>
<sequence length="117" mass="12734">MAPLLLLALALLFPLTQATTIKYCGRALSGGKVVIHVIYFGIQVHTETHDICDEVSCPISMGDFVLSHTETLPVFTPPGTYTLRITMVDANKEQLTCISFNFKIGFGLQLGSLLFAS</sequence>
<keyword evidence="1" id="KW-0732">Signal</keyword>
<organism evidence="3 4">
    <name type="scientific">Punica granatum</name>
    <name type="common">Pomegranate</name>
    <dbReference type="NCBI Taxonomy" id="22663"/>
    <lineage>
        <taxon>Eukaryota</taxon>
        <taxon>Viridiplantae</taxon>
        <taxon>Streptophyta</taxon>
        <taxon>Embryophyta</taxon>
        <taxon>Tracheophyta</taxon>
        <taxon>Spermatophyta</taxon>
        <taxon>Magnoliopsida</taxon>
        <taxon>eudicotyledons</taxon>
        <taxon>Gunneridae</taxon>
        <taxon>Pentapetalae</taxon>
        <taxon>rosids</taxon>
        <taxon>malvids</taxon>
        <taxon>Myrtales</taxon>
        <taxon>Lythraceae</taxon>
        <taxon>Punica</taxon>
    </lineage>
</organism>
<name>A0A2I0KXY8_PUNGR</name>
<evidence type="ECO:0000313" key="4">
    <source>
        <dbReference type="Proteomes" id="UP000233551"/>
    </source>
</evidence>
<dbReference type="Proteomes" id="UP000233551">
    <property type="component" value="Unassembled WGS sequence"/>
</dbReference>
<feature type="chain" id="PRO_5014141646" description="MD-2-related lipid-recognition domain-containing protein" evidence="1">
    <location>
        <begin position="19"/>
        <end position="117"/>
    </location>
</feature>
<dbReference type="InterPro" id="IPR039670">
    <property type="entry name" value="NPC2-like"/>
</dbReference>